<organism evidence="2">
    <name type="scientific">Perkinsus marinus (strain ATCC 50983 / TXsc)</name>
    <dbReference type="NCBI Taxonomy" id="423536"/>
    <lineage>
        <taxon>Eukaryota</taxon>
        <taxon>Sar</taxon>
        <taxon>Alveolata</taxon>
        <taxon>Perkinsozoa</taxon>
        <taxon>Perkinsea</taxon>
        <taxon>Perkinsida</taxon>
        <taxon>Perkinsidae</taxon>
        <taxon>Perkinsus</taxon>
    </lineage>
</organism>
<dbReference type="EMBL" id="GG680397">
    <property type="protein sequence ID" value="EER06678.1"/>
    <property type="molecule type" value="Genomic_DNA"/>
</dbReference>
<reference evidence="1 2" key="1">
    <citation type="submission" date="2008-07" db="EMBL/GenBank/DDBJ databases">
        <authorList>
            <person name="El-Sayed N."/>
            <person name="Caler E."/>
            <person name="Inman J."/>
            <person name="Amedeo P."/>
            <person name="Hass B."/>
            <person name="Wortman J."/>
        </authorList>
    </citation>
    <scope>NUCLEOTIDE SEQUENCE [LARGE SCALE GENOMIC DNA]</scope>
    <source>
        <strain evidence="2">ATCC 50983 / TXsc</strain>
    </source>
</reference>
<dbReference type="AlphaFoldDB" id="C5L9A7"/>
<dbReference type="GeneID" id="9056385"/>
<name>C5L9A7_PERM5</name>
<dbReference type="RefSeq" id="XP_002774862.1">
    <property type="nucleotide sequence ID" value="XM_002774816.1"/>
</dbReference>
<evidence type="ECO:0008006" key="3">
    <source>
        <dbReference type="Google" id="ProtNLM"/>
    </source>
</evidence>
<proteinExistence type="predicted"/>
<sequence>MSLVLFSQVDKLLQSLRRSHEEGASVQKWTNLANEVHHLVDELKTRELATVLMMFAEANFVDTTQCTAAIVRRLTDQIRTDVTSCLMAMMALQKTAGMRKETVLEDLAETFIRLVFDKGVESPNG</sequence>
<dbReference type="OrthoDB" id="10447005at2759"/>
<gene>
    <name evidence="1" type="ORF">Pmar_PMAR024270</name>
</gene>
<evidence type="ECO:0000313" key="2">
    <source>
        <dbReference type="Proteomes" id="UP000007800"/>
    </source>
</evidence>
<evidence type="ECO:0000313" key="1">
    <source>
        <dbReference type="EMBL" id="EER06678.1"/>
    </source>
</evidence>
<keyword evidence="2" id="KW-1185">Reference proteome</keyword>
<dbReference type="OMA" id="MFAEANF"/>
<dbReference type="InParanoid" id="C5L9A7"/>
<accession>C5L9A7</accession>
<protein>
    <recommendedName>
        <fullName evidence="3">CLASP N-terminal domain-containing protein</fullName>
    </recommendedName>
</protein>
<dbReference type="Proteomes" id="UP000007800">
    <property type="component" value="Unassembled WGS sequence"/>
</dbReference>